<protein>
    <submittedName>
        <fullName evidence="2">Uncharacterized protein</fullName>
    </submittedName>
</protein>
<gene>
    <name evidence="2" type="ORF">KIL84_018000</name>
</gene>
<feature type="compositionally biased region" description="Polar residues" evidence="1">
    <location>
        <begin position="118"/>
        <end position="127"/>
    </location>
</feature>
<sequence>EFSSFYLRLTSSVGICSYSILSAAAKLGVCWEKRSRRRGAGAALPGKVRKGILAGGYRLIHASSRTVTPGQGERVRAGSQIPEWVIFHCCQGDAGFAPSDGEDLRNVHTKEARAEKNPLTSHGSNQPRAGHKGHGMV</sequence>
<comment type="caution">
    <text evidence="2">The sequence shown here is derived from an EMBL/GenBank/DDBJ whole genome shotgun (WGS) entry which is preliminary data.</text>
</comment>
<name>A0A9D4B914_9SAUR</name>
<proteinExistence type="predicted"/>
<feature type="non-terminal residue" evidence="2">
    <location>
        <position position="1"/>
    </location>
</feature>
<organism evidence="2 3">
    <name type="scientific">Mauremys mutica</name>
    <name type="common">yellowpond turtle</name>
    <dbReference type="NCBI Taxonomy" id="74926"/>
    <lineage>
        <taxon>Eukaryota</taxon>
        <taxon>Metazoa</taxon>
        <taxon>Chordata</taxon>
        <taxon>Craniata</taxon>
        <taxon>Vertebrata</taxon>
        <taxon>Euteleostomi</taxon>
        <taxon>Archelosauria</taxon>
        <taxon>Testudinata</taxon>
        <taxon>Testudines</taxon>
        <taxon>Cryptodira</taxon>
        <taxon>Durocryptodira</taxon>
        <taxon>Testudinoidea</taxon>
        <taxon>Geoemydidae</taxon>
        <taxon>Geoemydinae</taxon>
        <taxon>Mauremys</taxon>
    </lineage>
</organism>
<keyword evidence="3" id="KW-1185">Reference proteome</keyword>
<evidence type="ECO:0000256" key="1">
    <source>
        <dbReference type="SAM" id="MobiDB-lite"/>
    </source>
</evidence>
<evidence type="ECO:0000313" key="2">
    <source>
        <dbReference type="EMBL" id="KAH1185251.1"/>
    </source>
</evidence>
<dbReference type="AlphaFoldDB" id="A0A9D4B914"/>
<dbReference type="Proteomes" id="UP000827986">
    <property type="component" value="Unassembled WGS sequence"/>
</dbReference>
<dbReference type="EMBL" id="JAHDVG010000463">
    <property type="protein sequence ID" value="KAH1185251.1"/>
    <property type="molecule type" value="Genomic_DNA"/>
</dbReference>
<evidence type="ECO:0000313" key="3">
    <source>
        <dbReference type="Proteomes" id="UP000827986"/>
    </source>
</evidence>
<reference evidence="2" key="1">
    <citation type="submission" date="2021-09" db="EMBL/GenBank/DDBJ databases">
        <title>The genome of Mauremys mutica provides insights into the evolution of semi-aquatic lifestyle.</title>
        <authorList>
            <person name="Gong S."/>
            <person name="Gao Y."/>
        </authorList>
    </citation>
    <scope>NUCLEOTIDE SEQUENCE</scope>
    <source>
        <strain evidence="2">MM-2020</strain>
        <tissue evidence="2">Muscle</tissue>
    </source>
</reference>
<accession>A0A9D4B914</accession>
<feature type="region of interest" description="Disordered" evidence="1">
    <location>
        <begin position="112"/>
        <end position="137"/>
    </location>
</feature>